<dbReference type="PANTHER" id="PTHR30213:SF0">
    <property type="entry name" value="UPF0761 MEMBRANE PROTEIN YIHY"/>
    <property type="match status" value="1"/>
</dbReference>
<dbReference type="Pfam" id="PF03631">
    <property type="entry name" value="Virul_fac_BrkB"/>
    <property type="match status" value="1"/>
</dbReference>
<evidence type="ECO:0000256" key="7">
    <source>
        <dbReference type="SAM" id="Phobius"/>
    </source>
</evidence>
<evidence type="ECO:0000256" key="4">
    <source>
        <dbReference type="ARBA" id="ARBA00022989"/>
    </source>
</evidence>
<sequence>METGMKGFLKQLWQRYLNANITDSAAVLSYYMLLAIFPILLIAGNLIAFLHFNTNRVLSYIEPMLPDAVFQTLSPVIRSFLEQGSTGTLSLGILVTIWSAGRAVAAFQRSINQAYGIKRPNAIFSRFFSFLFILVIIIAIVVIGLLFSLSEWLGSILKSWLHISNSFTNFIGSIRWPVSFVGIFFLSALLYAVVPSAKVKIRYIWVGAFVTTTGWLLLAQAFSAYIRYFAHNITGYKTIGTFIVLLIWMNISGMILLFGGVINASLQEWRQGEIEQSDMMQNFVDQARNNRHWQKRKRSTSHRKRRGSSRKKT</sequence>
<dbReference type="PANTHER" id="PTHR30213">
    <property type="entry name" value="INNER MEMBRANE PROTEIN YHJD"/>
    <property type="match status" value="1"/>
</dbReference>
<comment type="caution">
    <text evidence="8">The sequence shown here is derived from an EMBL/GenBank/DDBJ whole genome shotgun (WGS) entry which is preliminary data.</text>
</comment>
<feature type="transmembrane region" description="Helical" evidence="7">
    <location>
        <begin position="127"/>
        <end position="150"/>
    </location>
</feature>
<name>A0A7X2XUQ7_9LACO</name>
<feature type="transmembrane region" description="Helical" evidence="7">
    <location>
        <begin position="170"/>
        <end position="191"/>
    </location>
</feature>
<keyword evidence="3 7" id="KW-0812">Transmembrane</keyword>
<keyword evidence="9" id="KW-1185">Reference proteome</keyword>
<evidence type="ECO:0000256" key="3">
    <source>
        <dbReference type="ARBA" id="ARBA00022692"/>
    </source>
</evidence>
<organism evidence="8 9">
    <name type="scientific">Secundilactobacillus folii</name>
    <dbReference type="NCBI Taxonomy" id="2678357"/>
    <lineage>
        <taxon>Bacteria</taxon>
        <taxon>Bacillati</taxon>
        <taxon>Bacillota</taxon>
        <taxon>Bacilli</taxon>
        <taxon>Lactobacillales</taxon>
        <taxon>Lactobacillaceae</taxon>
        <taxon>Secundilactobacillus</taxon>
    </lineage>
</organism>
<feature type="transmembrane region" description="Helical" evidence="7">
    <location>
        <begin position="87"/>
        <end position="107"/>
    </location>
</feature>
<dbReference type="InterPro" id="IPR017039">
    <property type="entry name" value="Virul_fac_BrkB"/>
</dbReference>
<accession>A0A7X2XUQ7</accession>
<feature type="transmembrane region" description="Helical" evidence="7">
    <location>
        <begin position="238"/>
        <end position="262"/>
    </location>
</feature>
<dbReference type="GO" id="GO:0005886">
    <property type="term" value="C:plasma membrane"/>
    <property type="evidence" value="ECO:0007669"/>
    <property type="project" value="UniProtKB-SubCell"/>
</dbReference>
<evidence type="ECO:0000256" key="5">
    <source>
        <dbReference type="ARBA" id="ARBA00023136"/>
    </source>
</evidence>
<dbReference type="NCBIfam" id="TIGR00765">
    <property type="entry name" value="yihY_not_rbn"/>
    <property type="match status" value="1"/>
</dbReference>
<comment type="subcellular location">
    <subcellularLocation>
        <location evidence="1">Cell membrane</location>
        <topology evidence="1">Multi-pass membrane protein</topology>
    </subcellularLocation>
</comment>
<dbReference type="Proteomes" id="UP000466388">
    <property type="component" value="Unassembled WGS sequence"/>
</dbReference>
<evidence type="ECO:0000256" key="6">
    <source>
        <dbReference type="SAM" id="MobiDB-lite"/>
    </source>
</evidence>
<keyword evidence="5 7" id="KW-0472">Membrane</keyword>
<feature type="transmembrane region" description="Helical" evidence="7">
    <location>
        <begin position="30"/>
        <end position="52"/>
    </location>
</feature>
<dbReference type="RefSeq" id="WP_155431249.1">
    <property type="nucleotide sequence ID" value="NZ_WNJO01000004.1"/>
</dbReference>
<keyword evidence="4 7" id="KW-1133">Transmembrane helix</keyword>
<feature type="region of interest" description="Disordered" evidence="6">
    <location>
        <begin position="290"/>
        <end position="313"/>
    </location>
</feature>
<reference evidence="8 9" key="1">
    <citation type="submission" date="2019-11" db="EMBL/GenBank/DDBJ databases">
        <title>Lactobacillus sp. nov. CRM56-3, isolated from fermented tea leaves.</title>
        <authorList>
            <person name="Phuengjayaem S."/>
            <person name="Tanasupawat S."/>
        </authorList>
    </citation>
    <scope>NUCLEOTIDE SEQUENCE [LARGE SCALE GENOMIC DNA]</scope>
    <source>
        <strain evidence="8 9">CRM56-3</strain>
    </source>
</reference>
<feature type="transmembrane region" description="Helical" evidence="7">
    <location>
        <begin position="203"/>
        <end position="226"/>
    </location>
</feature>
<dbReference type="AlphaFoldDB" id="A0A7X2XUQ7"/>
<evidence type="ECO:0000256" key="1">
    <source>
        <dbReference type="ARBA" id="ARBA00004651"/>
    </source>
</evidence>
<dbReference type="EMBL" id="WNJO01000004">
    <property type="protein sequence ID" value="MTV81979.1"/>
    <property type="molecule type" value="Genomic_DNA"/>
</dbReference>
<evidence type="ECO:0000313" key="9">
    <source>
        <dbReference type="Proteomes" id="UP000466388"/>
    </source>
</evidence>
<proteinExistence type="predicted"/>
<evidence type="ECO:0000313" key="8">
    <source>
        <dbReference type="EMBL" id="MTV81979.1"/>
    </source>
</evidence>
<dbReference type="PIRSF" id="PIRSF035875">
    <property type="entry name" value="RNase_BN"/>
    <property type="match status" value="1"/>
</dbReference>
<gene>
    <name evidence="8" type="ORF">GM612_04855</name>
</gene>
<evidence type="ECO:0000256" key="2">
    <source>
        <dbReference type="ARBA" id="ARBA00022475"/>
    </source>
</evidence>
<keyword evidence="2" id="KW-1003">Cell membrane</keyword>
<protein>
    <submittedName>
        <fullName evidence="8">YihY family inner membrane protein</fullName>
    </submittedName>
</protein>